<comment type="caution">
    <text evidence="2">The sequence shown here is derived from an EMBL/GenBank/DDBJ whole genome shotgun (WGS) entry which is preliminary data.</text>
</comment>
<organism evidence="2 3">
    <name type="scientific">Habropoda laboriosa</name>
    <dbReference type="NCBI Taxonomy" id="597456"/>
    <lineage>
        <taxon>Eukaryota</taxon>
        <taxon>Metazoa</taxon>
        <taxon>Ecdysozoa</taxon>
        <taxon>Arthropoda</taxon>
        <taxon>Hexapoda</taxon>
        <taxon>Insecta</taxon>
        <taxon>Pterygota</taxon>
        <taxon>Neoptera</taxon>
        <taxon>Endopterygota</taxon>
        <taxon>Hymenoptera</taxon>
        <taxon>Apocrita</taxon>
        <taxon>Aculeata</taxon>
        <taxon>Apoidea</taxon>
        <taxon>Anthophila</taxon>
        <taxon>Apidae</taxon>
        <taxon>Habropoda</taxon>
    </lineage>
</organism>
<evidence type="ECO:0000313" key="2">
    <source>
        <dbReference type="EMBL" id="KOC58742.1"/>
    </source>
</evidence>
<accession>A0A0L7QJB8</accession>
<keyword evidence="1" id="KW-0812">Transmembrane</keyword>
<keyword evidence="3" id="KW-1185">Reference proteome</keyword>
<dbReference type="Proteomes" id="UP000053825">
    <property type="component" value="Unassembled WGS sequence"/>
</dbReference>
<keyword evidence="1" id="KW-1133">Transmembrane helix</keyword>
<proteinExistence type="predicted"/>
<reference evidence="3" key="1">
    <citation type="submission" date="2015-07" db="EMBL/GenBank/DDBJ databases">
        <title>The genome of Habropoda laboriosa.</title>
        <authorList>
            <person name="Pan H."/>
            <person name="Kapheim K."/>
        </authorList>
    </citation>
    <scope>NUCLEOTIDE SEQUENCE [LARGE SCALE GENOMIC DNA]</scope>
</reference>
<evidence type="ECO:0000256" key="1">
    <source>
        <dbReference type="SAM" id="Phobius"/>
    </source>
</evidence>
<evidence type="ECO:0000313" key="3">
    <source>
        <dbReference type="Proteomes" id="UP000053825"/>
    </source>
</evidence>
<sequence>MSAGTTVFAETVVNEIVFKETVMNQVICRIKRRQMERSLTSRISRSHPTMLVTILPFLLGTYAYSRAFHSVKRMNESSFRI</sequence>
<keyword evidence="1" id="KW-0472">Membrane</keyword>
<name>A0A0L7QJB8_9HYME</name>
<feature type="transmembrane region" description="Helical" evidence="1">
    <location>
        <begin position="47"/>
        <end position="65"/>
    </location>
</feature>
<gene>
    <name evidence="2" type="ORF">WH47_10342</name>
</gene>
<protein>
    <submittedName>
        <fullName evidence="2">Uncharacterized protein</fullName>
    </submittedName>
</protein>
<dbReference type="AlphaFoldDB" id="A0A0L7QJB8"/>
<dbReference type="EMBL" id="LHQN01029133">
    <property type="protein sequence ID" value="KOC58742.1"/>
    <property type="molecule type" value="Genomic_DNA"/>
</dbReference>